<dbReference type="Pfam" id="PF01551">
    <property type="entry name" value="Peptidase_M23"/>
    <property type="match status" value="1"/>
</dbReference>
<gene>
    <name evidence="2" type="ORF">B4O97_13395</name>
</gene>
<name>A0A1Y1RXI4_9SPIO</name>
<dbReference type="PANTHER" id="PTHR21666">
    <property type="entry name" value="PEPTIDASE-RELATED"/>
    <property type="match status" value="1"/>
</dbReference>
<dbReference type="AlphaFoldDB" id="A0A1Y1RXI4"/>
<proteinExistence type="predicted"/>
<protein>
    <recommendedName>
        <fullName evidence="1">M23ase beta-sheet core domain-containing protein</fullName>
    </recommendedName>
</protein>
<sequence length="304" mass="33908">MFWSTAWSPCSMVRLKRSAVSALLILCPLILFSLDYQWPVKNILLTGTFGEDRGDHFHSGIDLGGGEQEIYPVDQGELIFFYEESAPASRVPSGMGNFVVAEHTGGVRSLYAHLQESTEDARNYQLDPAVPLGVMGESGSSLGVHLHLSVIDSDTDNIVNPLLILPPLIDTTHPNISGVFLVRGQEEIALDERSEPVASGRWDLRLEMHDQSEHSYYWPMAPFRVTVYMNGSESVYMTYEFLSIRDGTHYLLNTPGFSHDTMYISETRISLGEINLNPGETRFEIVVADYAGNETVFQKALAVR</sequence>
<dbReference type="SUPFAM" id="SSF51261">
    <property type="entry name" value="Duplicated hybrid motif"/>
    <property type="match status" value="1"/>
</dbReference>
<dbReference type="CDD" id="cd12797">
    <property type="entry name" value="M23_peptidase"/>
    <property type="match status" value="1"/>
</dbReference>
<dbReference type="InterPro" id="IPR050570">
    <property type="entry name" value="Cell_wall_metabolism_enzyme"/>
</dbReference>
<dbReference type="InterPro" id="IPR016047">
    <property type="entry name" value="M23ase_b-sheet_dom"/>
</dbReference>
<dbReference type="PANTHER" id="PTHR21666:SF270">
    <property type="entry name" value="MUREIN HYDROLASE ACTIVATOR ENVC"/>
    <property type="match status" value="1"/>
</dbReference>
<evidence type="ECO:0000313" key="2">
    <source>
        <dbReference type="EMBL" id="ORC34302.1"/>
    </source>
</evidence>
<evidence type="ECO:0000259" key="1">
    <source>
        <dbReference type="Pfam" id="PF01551"/>
    </source>
</evidence>
<organism evidence="2 3">
    <name type="scientific">Marispirochaeta aestuarii</name>
    <dbReference type="NCBI Taxonomy" id="1963862"/>
    <lineage>
        <taxon>Bacteria</taxon>
        <taxon>Pseudomonadati</taxon>
        <taxon>Spirochaetota</taxon>
        <taxon>Spirochaetia</taxon>
        <taxon>Spirochaetales</taxon>
        <taxon>Spirochaetaceae</taxon>
        <taxon>Marispirochaeta</taxon>
    </lineage>
</organism>
<keyword evidence="3" id="KW-1185">Reference proteome</keyword>
<dbReference type="GO" id="GO:0004222">
    <property type="term" value="F:metalloendopeptidase activity"/>
    <property type="evidence" value="ECO:0007669"/>
    <property type="project" value="TreeGrafter"/>
</dbReference>
<dbReference type="Proteomes" id="UP000192343">
    <property type="component" value="Unassembled WGS sequence"/>
</dbReference>
<comment type="caution">
    <text evidence="2">The sequence shown here is derived from an EMBL/GenBank/DDBJ whole genome shotgun (WGS) entry which is preliminary data.</text>
</comment>
<dbReference type="STRING" id="1963862.B4O97_13395"/>
<feature type="domain" description="M23ase beta-sheet core" evidence="1">
    <location>
        <begin position="57"/>
        <end position="152"/>
    </location>
</feature>
<dbReference type="InterPro" id="IPR011055">
    <property type="entry name" value="Dup_hybrid_motif"/>
</dbReference>
<dbReference type="EMBL" id="MWQY01000014">
    <property type="protein sequence ID" value="ORC34302.1"/>
    <property type="molecule type" value="Genomic_DNA"/>
</dbReference>
<reference evidence="2 3" key="1">
    <citation type="submission" date="2017-03" db="EMBL/GenBank/DDBJ databases">
        <title>Draft Genome sequence of Marispirochaeta sp. strain JC444.</title>
        <authorList>
            <person name="Shivani Y."/>
            <person name="Subhash Y."/>
            <person name="Sasikala C."/>
            <person name="Ramana C."/>
        </authorList>
    </citation>
    <scope>NUCLEOTIDE SEQUENCE [LARGE SCALE GENOMIC DNA]</scope>
    <source>
        <strain evidence="2 3">JC444</strain>
    </source>
</reference>
<accession>A0A1Y1RXI4</accession>
<evidence type="ECO:0000313" key="3">
    <source>
        <dbReference type="Proteomes" id="UP000192343"/>
    </source>
</evidence>
<dbReference type="Gene3D" id="2.70.70.10">
    <property type="entry name" value="Glucose Permease (Domain IIA)"/>
    <property type="match status" value="1"/>
</dbReference>